<dbReference type="AlphaFoldDB" id="A0A3N0VGJ0"/>
<evidence type="ECO:0000313" key="2">
    <source>
        <dbReference type="EMBL" id="ROH91866.1"/>
    </source>
</evidence>
<feature type="transmembrane region" description="Helical" evidence="1">
    <location>
        <begin position="168"/>
        <end position="187"/>
    </location>
</feature>
<feature type="transmembrane region" description="Helical" evidence="1">
    <location>
        <begin position="51"/>
        <end position="74"/>
    </location>
</feature>
<accession>A0A3N0VGJ0</accession>
<feature type="transmembrane region" description="Helical" evidence="1">
    <location>
        <begin position="86"/>
        <end position="105"/>
    </location>
</feature>
<comment type="caution">
    <text evidence="2">The sequence shown here is derived from an EMBL/GenBank/DDBJ whole genome shotgun (WGS) entry which is preliminary data.</text>
</comment>
<feature type="transmembrane region" description="Helical" evidence="1">
    <location>
        <begin position="199"/>
        <end position="220"/>
    </location>
</feature>
<keyword evidence="1" id="KW-0812">Transmembrane</keyword>
<keyword evidence="1" id="KW-1133">Transmembrane helix</keyword>
<dbReference type="InterPro" id="IPR025495">
    <property type="entry name" value="DUF4386"/>
</dbReference>
<name>A0A3N0VGJ0_9GAMM</name>
<feature type="transmembrane region" description="Helical" evidence="1">
    <location>
        <begin position="12"/>
        <end position="31"/>
    </location>
</feature>
<evidence type="ECO:0000256" key="1">
    <source>
        <dbReference type="SAM" id="Phobius"/>
    </source>
</evidence>
<organism evidence="2 3">
    <name type="scientific">Stagnimonas aquatica</name>
    <dbReference type="NCBI Taxonomy" id="2689987"/>
    <lineage>
        <taxon>Bacteria</taxon>
        <taxon>Pseudomonadati</taxon>
        <taxon>Pseudomonadota</taxon>
        <taxon>Gammaproteobacteria</taxon>
        <taxon>Nevskiales</taxon>
        <taxon>Nevskiaceae</taxon>
        <taxon>Stagnimonas</taxon>
    </lineage>
</organism>
<keyword evidence="3" id="KW-1185">Reference proteome</keyword>
<dbReference type="Proteomes" id="UP000282106">
    <property type="component" value="Unassembled WGS sequence"/>
</dbReference>
<proteinExistence type="predicted"/>
<sequence length="224" mass="23770">MSDANATSRLAGALYLVVVLTGLFSLMYVPSKIGASGDLQDTVRDILGAEPLFRAGIAAFLLKQIAFLLLPLALYRLLRPVSHSAAVLMVALAVVSVPIALVSLAHRLDALDILTGSYGPALAADALQAQAILALGAYRHGLLVTTLFWGLWLLPFGYLVIRSGFLPKLLGVFLILGGLAYVTQVFGQILLPDRSLPGWVMLPAAVGEIGICLWLLLVGVRTGR</sequence>
<dbReference type="InParanoid" id="A0A3N0VGJ0"/>
<dbReference type="EMBL" id="RJVO01000002">
    <property type="protein sequence ID" value="ROH91866.1"/>
    <property type="molecule type" value="Genomic_DNA"/>
</dbReference>
<reference evidence="2 3" key="1">
    <citation type="submission" date="2018-10" db="EMBL/GenBank/DDBJ databases">
        <authorList>
            <person name="Chen W.-M."/>
        </authorList>
    </citation>
    <scope>NUCLEOTIDE SEQUENCE [LARGE SCALE GENOMIC DNA]</scope>
    <source>
        <strain evidence="2 3">THS-13</strain>
    </source>
</reference>
<dbReference type="Pfam" id="PF14329">
    <property type="entry name" value="DUF4386"/>
    <property type="match status" value="1"/>
</dbReference>
<dbReference type="RefSeq" id="WP_123210910.1">
    <property type="nucleotide sequence ID" value="NZ_RJVO01000002.1"/>
</dbReference>
<feature type="transmembrane region" description="Helical" evidence="1">
    <location>
        <begin position="142"/>
        <end position="161"/>
    </location>
</feature>
<protein>
    <submittedName>
        <fullName evidence="2">DUF4386 domain-containing protein</fullName>
    </submittedName>
</protein>
<keyword evidence="1" id="KW-0472">Membrane</keyword>
<evidence type="ECO:0000313" key="3">
    <source>
        <dbReference type="Proteomes" id="UP000282106"/>
    </source>
</evidence>
<gene>
    <name evidence="2" type="ORF">ED208_05680</name>
</gene>